<protein>
    <submittedName>
        <fullName evidence="1">Uncharacterized protein</fullName>
    </submittedName>
</protein>
<name>A0ACB8RR24_9AGAM</name>
<accession>A0ACB8RR24</accession>
<dbReference type="EMBL" id="MU275923">
    <property type="protein sequence ID" value="KAI0046548.1"/>
    <property type="molecule type" value="Genomic_DNA"/>
</dbReference>
<proteinExistence type="predicted"/>
<evidence type="ECO:0000313" key="2">
    <source>
        <dbReference type="Proteomes" id="UP000814033"/>
    </source>
</evidence>
<comment type="caution">
    <text evidence="1">The sequence shown here is derived from an EMBL/GenBank/DDBJ whole genome shotgun (WGS) entry which is preliminary data.</text>
</comment>
<organism evidence="1 2">
    <name type="scientific">Auriscalpium vulgare</name>
    <dbReference type="NCBI Taxonomy" id="40419"/>
    <lineage>
        <taxon>Eukaryota</taxon>
        <taxon>Fungi</taxon>
        <taxon>Dikarya</taxon>
        <taxon>Basidiomycota</taxon>
        <taxon>Agaricomycotina</taxon>
        <taxon>Agaricomycetes</taxon>
        <taxon>Russulales</taxon>
        <taxon>Auriscalpiaceae</taxon>
        <taxon>Auriscalpium</taxon>
    </lineage>
</organism>
<reference evidence="1" key="2">
    <citation type="journal article" date="2022" name="New Phytol.">
        <title>Evolutionary transition to the ectomycorrhizal habit in the genomes of a hyperdiverse lineage of mushroom-forming fungi.</title>
        <authorList>
            <person name="Looney B."/>
            <person name="Miyauchi S."/>
            <person name="Morin E."/>
            <person name="Drula E."/>
            <person name="Courty P.E."/>
            <person name="Kohler A."/>
            <person name="Kuo A."/>
            <person name="LaButti K."/>
            <person name="Pangilinan J."/>
            <person name="Lipzen A."/>
            <person name="Riley R."/>
            <person name="Andreopoulos W."/>
            <person name="He G."/>
            <person name="Johnson J."/>
            <person name="Nolan M."/>
            <person name="Tritt A."/>
            <person name="Barry K.W."/>
            <person name="Grigoriev I.V."/>
            <person name="Nagy L.G."/>
            <person name="Hibbett D."/>
            <person name="Henrissat B."/>
            <person name="Matheny P.B."/>
            <person name="Labbe J."/>
            <person name="Martin F.M."/>
        </authorList>
    </citation>
    <scope>NUCLEOTIDE SEQUENCE</scope>
    <source>
        <strain evidence="1">FP105234-sp</strain>
    </source>
</reference>
<gene>
    <name evidence="1" type="ORF">FA95DRAFT_1573097</name>
</gene>
<reference evidence="1" key="1">
    <citation type="submission" date="2021-02" db="EMBL/GenBank/DDBJ databases">
        <authorList>
            <consortium name="DOE Joint Genome Institute"/>
            <person name="Ahrendt S."/>
            <person name="Looney B.P."/>
            <person name="Miyauchi S."/>
            <person name="Morin E."/>
            <person name="Drula E."/>
            <person name="Courty P.E."/>
            <person name="Chicoki N."/>
            <person name="Fauchery L."/>
            <person name="Kohler A."/>
            <person name="Kuo A."/>
            <person name="Labutti K."/>
            <person name="Pangilinan J."/>
            <person name="Lipzen A."/>
            <person name="Riley R."/>
            <person name="Andreopoulos W."/>
            <person name="He G."/>
            <person name="Johnson J."/>
            <person name="Barry K.W."/>
            <person name="Grigoriev I.V."/>
            <person name="Nagy L."/>
            <person name="Hibbett D."/>
            <person name="Henrissat B."/>
            <person name="Matheny P.B."/>
            <person name="Labbe J."/>
            <person name="Martin F."/>
        </authorList>
    </citation>
    <scope>NUCLEOTIDE SEQUENCE</scope>
    <source>
        <strain evidence="1">FP105234-sp</strain>
    </source>
</reference>
<sequence length="379" mass="42988">MSLSKCLILYPVPHELFEELQTWELLQRARKHQPSPANSPRQMPLCFQASTDLLLQFVALSIVGSDPGAELAIVLLKKPSPTFLLAMDQAPDADDTGRAIKFFDLLSTTETVEPLIQFAMKHSLRKINVRLGKLRAAAVDMLESYRFEQFFYRHALRPPKGYSDLRQRAEELLPSVRELIGVAPGAVVPYDAVLRCLCDRISSTGDTFPATPSSADVVRLLHICTLAEFLLNTRFVSRSARRPPSTLTLLERRMYKVAVYAMGATQLVSARGDLLQDLSAIRHQWAHTPGDEDYPETAELVPVHLPTLDLDLERFWSQSQLSRKRAWGAMRNVWKGEVNTVMHPEARLIYFCRTHHLFPWDGPSRREIFISCTKTSDYA</sequence>
<dbReference type="Proteomes" id="UP000814033">
    <property type="component" value="Unassembled WGS sequence"/>
</dbReference>
<keyword evidence="2" id="KW-1185">Reference proteome</keyword>
<evidence type="ECO:0000313" key="1">
    <source>
        <dbReference type="EMBL" id="KAI0046548.1"/>
    </source>
</evidence>